<dbReference type="EMBL" id="JAIZPD010000003">
    <property type="protein sequence ID" value="KAH0964917.1"/>
    <property type="molecule type" value="Genomic_DNA"/>
</dbReference>
<evidence type="ECO:0000313" key="3">
    <source>
        <dbReference type="EMBL" id="KAH0964917.1"/>
    </source>
</evidence>
<protein>
    <submittedName>
        <fullName evidence="3">Uncharacterized protein</fullName>
    </submittedName>
</protein>
<evidence type="ECO:0000256" key="1">
    <source>
        <dbReference type="SAM" id="MobiDB-lite"/>
    </source>
</evidence>
<feature type="signal peptide" evidence="2">
    <location>
        <begin position="1"/>
        <end position="19"/>
    </location>
</feature>
<keyword evidence="2" id="KW-0732">Signal</keyword>
<comment type="caution">
    <text evidence="3">The sequence shown here is derived from an EMBL/GenBank/DDBJ whole genome shotgun (WGS) entry which is preliminary data.</text>
</comment>
<name>A0A9P8N5B0_9HYPO</name>
<sequence>MPLFLFALLGLQLSAWSEAATGHEPALELVRKLELGTGNISWFGYRDAKSGPTPSGSESCDVQELIRCTRDESDEAQATAWGCWWLAANMETLKEPVAKGVRSICGSKDKHPDCCISWPGELPKATTAELQQGVVDISKGCLPDGPEDTDPLLAFDERNLAMRGFVAHRKLDSSVCTPLCLSSRPGLCSRELDVELEGSPASKPPARGAAQGGERAKPETVGGAVS</sequence>
<keyword evidence="4" id="KW-1185">Reference proteome</keyword>
<dbReference type="Proteomes" id="UP000824596">
    <property type="component" value="Unassembled WGS sequence"/>
</dbReference>
<feature type="chain" id="PRO_5040332183" evidence="2">
    <location>
        <begin position="20"/>
        <end position="226"/>
    </location>
</feature>
<evidence type="ECO:0000313" key="4">
    <source>
        <dbReference type="Proteomes" id="UP000824596"/>
    </source>
</evidence>
<organism evidence="3 4">
    <name type="scientific">Hirsutella rhossiliensis</name>
    <dbReference type="NCBI Taxonomy" id="111463"/>
    <lineage>
        <taxon>Eukaryota</taxon>
        <taxon>Fungi</taxon>
        <taxon>Dikarya</taxon>
        <taxon>Ascomycota</taxon>
        <taxon>Pezizomycotina</taxon>
        <taxon>Sordariomycetes</taxon>
        <taxon>Hypocreomycetidae</taxon>
        <taxon>Hypocreales</taxon>
        <taxon>Ophiocordycipitaceae</taxon>
        <taxon>Hirsutella</taxon>
    </lineage>
</organism>
<dbReference type="AlphaFoldDB" id="A0A9P8N5B0"/>
<evidence type="ECO:0000256" key="2">
    <source>
        <dbReference type="SAM" id="SignalP"/>
    </source>
</evidence>
<dbReference type="GeneID" id="68352062"/>
<accession>A0A9P8N5B0</accession>
<feature type="region of interest" description="Disordered" evidence="1">
    <location>
        <begin position="195"/>
        <end position="226"/>
    </location>
</feature>
<proteinExistence type="predicted"/>
<gene>
    <name evidence="3" type="ORF">HRG_02933</name>
</gene>
<reference evidence="3" key="1">
    <citation type="submission" date="2021-09" db="EMBL/GenBank/DDBJ databases">
        <title>A high-quality genome of the endoparasitic fungus Hirsutella rhossiliensis with a comparison of Hirsutella genomes reveals transposable elements contributing to genome size variation.</title>
        <authorList>
            <person name="Lin R."/>
            <person name="Jiao Y."/>
            <person name="Sun X."/>
            <person name="Ling J."/>
            <person name="Xie B."/>
            <person name="Cheng X."/>
        </authorList>
    </citation>
    <scope>NUCLEOTIDE SEQUENCE</scope>
    <source>
        <strain evidence="3">HR02</strain>
    </source>
</reference>
<dbReference type="RefSeq" id="XP_044722430.1">
    <property type="nucleotide sequence ID" value="XM_044861404.1"/>
</dbReference>